<dbReference type="STRING" id="502025.Hoch_6509"/>
<dbReference type="AlphaFoldDB" id="D0LQG9"/>
<proteinExistence type="predicted"/>
<dbReference type="EMBL" id="CP001804">
    <property type="protein sequence ID" value="ACY18978.1"/>
    <property type="molecule type" value="Genomic_DNA"/>
</dbReference>
<gene>
    <name evidence="1" type="ordered locus">Hoch_6509</name>
</gene>
<dbReference type="eggNOG" id="COG4671">
    <property type="taxonomic scope" value="Bacteria"/>
</dbReference>
<name>D0LQG9_HALO1</name>
<evidence type="ECO:0000313" key="2">
    <source>
        <dbReference type="Proteomes" id="UP000001880"/>
    </source>
</evidence>
<dbReference type="Proteomes" id="UP000001880">
    <property type="component" value="Chromosome"/>
</dbReference>
<reference evidence="1 2" key="1">
    <citation type="journal article" date="2010" name="Stand. Genomic Sci.">
        <title>Complete genome sequence of Haliangium ochraceum type strain (SMP-2).</title>
        <authorList>
            <consortium name="US DOE Joint Genome Institute (JGI-PGF)"/>
            <person name="Ivanova N."/>
            <person name="Daum C."/>
            <person name="Lang E."/>
            <person name="Abt B."/>
            <person name="Kopitz M."/>
            <person name="Saunders E."/>
            <person name="Lapidus A."/>
            <person name="Lucas S."/>
            <person name="Glavina Del Rio T."/>
            <person name="Nolan M."/>
            <person name="Tice H."/>
            <person name="Copeland A."/>
            <person name="Cheng J.F."/>
            <person name="Chen F."/>
            <person name="Bruce D."/>
            <person name="Goodwin L."/>
            <person name="Pitluck S."/>
            <person name="Mavromatis K."/>
            <person name="Pati A."/>
            <person name="Mikhailova N."/>
            <person name="Chen A."/>
            <person name="Palaniappan K."/>
            <person name="Land M."/>
            <person name="Hauser L."/>
            <person name="Chang Y.J."/>
            <person name="Jeffries C.D."/>
            <person name="Detter J.C."/>
            <person name="Brettin T."/>
            <person name="Rohde M."/>
            <person name="Goker M."/>
            <person name="Bristow J."/>
            <person name="Markowitz V."/>
            <person name="Eisen J.A."/>
            <person name="Hugenholtz P."/>
            <person name="Kyrpides N.C."/>
            <person name="Klenk H.P."/>
        </authorList>
    </citation>
    <scope>NUCLEOTIDE SEQUENCE [LARGE SCALE GENOMIC DNA]</scope>
    <source>
        <strain evidence="2">DSM 14365 / CIP 107738 / JCM 11303 / AJ 13395 / SMP-2</strain>
    </source>
</reference>
<evidence type="ECO:0000313" key="1">
    <source>
        <dbReference type="EMBL" id="ACY18978.1"/>
    </source>
</evidence>
<sequence length="326" mass="34290">MPSVRVNRVVPLSEEEARALAAVRALGPAVIYAPGGGLGHLSRALVLARALEVVAIVHQAASLPALPPPPGVELVAIAPEWDAERVRARLRELAERAPVLVVDSFPAGVAGELDDALLSAFAHRVLVRRYLRPGAYDAIADEDALVAGYDLRLLPYRAAACEWDGDSAAGDGAHVGFLVRALTVGDALAGADAGETGAELVVIGEAARLPATWRALFPERTRLLSGPFAALPAAERYLGIGAGHNLCYELLSAGVEFALVPEERRYDDQFRRAGRLGVGVHSRDDLAAWLSAPRQFIAANAGAAAGVGAISSCWSNIRARVEEARS</sequence>
<accession>D0LQG9</accession>
<keyword evidence="2" id="KW-1185">Reference proteome</keyword>
<protein>
    <submittedName>
        <fullName evidence="1">Uncharacterized protein</fullName>
    </submittedName>
</protein>
<organism evidence="1 2">
    <name type="scientific">Haliangium ochraceum (strain DSM 14365 / JCM 11303 / SMP-2)</name>
    <dbReference type="NCBI Taxonomy" id="502025"/>
    <lineage>
        <taxon>Bacteria</taxon>
        <taxon>Pseudomonadati</taxon>
        <taxon>Myxococcota</taxon>
        <taxon>Polyangia</taxon>
        <taxon>Haliangiales</taxon>
        <taxon>Kofleriaceae</taxon>
        <taxon>Haliangium</taxon>
    </lineage>
</organism>
<dbReference type="HOGENOM" id="CLU_851975_0_0_7"/>
<dbReference type="KEGG" id="hoh:Hoch_6509"/>